<proteinExistence type="predicted"/>
<name>A0ACA9M1Y4_9GLOM</name>
<dbReference type="Proteomes" id="UP000789920">
    <property type="component" value="Unassembled WGS sequence"/>
</dbReference>
<protein>
    <submittedName>
        <fullName evidence="1">28745_t:CDS:1</fullName>
    </submittedName>
</protein>
<accession>A0ACA9M1Y4</accession>
<organism evidence="1 2">
    <name type="scientific">Racocetra persica</name>
    <dbReference type="NCBI Taxonomy" id="160502"/>
    <lineage>
        <taxon>Eukaryota</taxon>
        <taxon>Fungi</taxon>
        <taxon>Fungi incertae sedis</taxon>
        <taxon>Mucoromycota</taxon>
        <taxon>Glomeromycotina</taxon>
        <taxon>Glomeromycetes</taxon>
        <taxon>Diversisporales</taxon>
        <taxon>Gigasporaceae</taxon>
        <taxon>Racocetra</taxon>
    </lineage>
</organism>
<reference evidence="1" key="1">
    <citation type="submission" date="2021-06" db="EMBL/GenBank/DDBJ databases">
        <authorList>
            <person name="Kallberg Y."/>
            <person name="Tangrot J."/>
            <person name="Rosling A."/>
        </authorList>
    </citation>
    <scope>NUCLEOTIDE SEQUENCE</scope>
    <source>
        <strain evidence="1">MA461A</strain>
    </source>
</reference>
<keyword evidence="2" id="KW-1185">Reference proteome</keyword>
<dbReference type="EMBL" id="CAJVQC010006281">
    <property type="protein sequence ID" value="CAG8565079.1"/>
    <property type="molecule type" value="Genomic_DNA"/>
</dbReference>
<sequence length="231" mass="27157">MIKNNLSFFKKDSIEPYNFYTKIGSSSNIIIRRSLRIKQQKKPTYNYKRNYNQWLKPHKNYFYYCDSYFDSDIAITTESTISKRFLDYNTDDEDNNSNSGISEELNIIVNDEEDLVKEKENNRHEEVVDKILLKTSNTISHNFEKLLAKSLNKIRLVANIIAYNPGDFEIDIIATLNKQIFLIQCKNIVKSLGLQDLQKIKSAFKRFGEEIGIIYNSEKLQKLLTKQAKIW</sequence>
<comment type="caution">
    <text evidence="1">The sequence shown here is derived from an EMBL/GenBank/DDBJ whole genome shotgun (WGS) entry which is preliminary data.</text>
</comment>
<evidence type="ECO:0000313" key="2">
    <source>
        <dbReference type="Proteomes" id="UP000789920"/>
    </source>
</evidence>
<gene>
    <name evidence="1" type="ORF">RPERSI_LOCUS4524</name>
</gene>
<evidence type="ECO:0000313" key="1">
    <source>
        <dbReference type="EMBL" id="CAG8565079.1"/>
    </source>
</evidence>